<reference evidence="1" key="1">
    <citation type="submission" date="2016-04" db="EMBL/GenBank/DDBJ databases">
        <authorList>
            <person name="Evans L.H."/>
            <person name="Alamgir A."/>
            <person name="Owens N."/>
            <person name="Weber N.D."/>
            <person name="Virtaneva K."/>
            <person name="Barbian K."/>
            <person name="Babar A."/>
            <person name="Rosenke K."/>
        </authorList>
    </citation>
    <scope>NUCLEOTIDE SEQUENCE</scope>
    <source>
        <strain evidence="1">92-2</strain>
    </source>
</reference>
<protein>
    <submittedName>
        <fullName evidence="1">Uncharacterized protein</fullName>
    </submittedName>
</protein>
<dbReference type="InterPro" id="IPR027396">
    <property type="entry name" value="DsrEFH-like"/>
</dbReference>
<proteinExistence type="predicted"/>
<sequence>MNYDLCLHMDSKDPAILRLVLRNAANYIKALPQERFQLVVVANGPAVTQFVKGNEEFRAIAAPLQDQGLRILLCANALADNKIDHADIWPGCDVVPAGLVEIVRLQREGFAYIKP</sequence>
<dbReference type="AlphaFoldDB" id="A0A212K1F5"/>
<dbReference type="InterPro" id="IPR003787">
    <property type="entry name" value="Sulphur_relay_DsrE/F-like"/>
</dbReference>
<organism evidence="1">
    <name type="scientific">uncultured Desulfovibrio sp</name>
    <dbReference type="NCBI Taxonomy" id="167968"/>
    <lineage>
        <taxon>Bacteria</taxon>
        <taxon>Pseudomonadati</taxon>
        <taxon>Thermodesulfobacteriota</taxon>
        <taxon>Desulfovibrionia</taxon>
        <taxon>Desulfovibrionales</taxon>
        <taxon>Desulfovibrionaceae</taxon>
        <taxon>Desulfovibrio</taxon>
        <taxon>environmental samples</taxon>
    </lineage>
</organism>
<gene>
    <name evidence="1" type="ORF">KM92DES2_12070</name>
</gene>
<dbReference type="EMBL" id="FLUP01000001">
    <property type="protein sequence ID" value="SBW05554.1"/>
    <property type="molecule type" value="Genomic_DNA"/>
</dbReference>
<dbReference type="SUPFAM" id="SSF75169">
    <property type="entry name" value="DsrEFH-like"/>
    <property type="match status" value="1"/>
</dbReference>
<evidence type="ECO:0000313" key="1">
    <source>
        <dbReference type="EMBL" id="SBW05554.1"/>
    </source>
</evidence>
<dbReference type="RefSeq" id="WP_022659776.1">
    <property type="nucleotide sequence ID" value="NZ_CABUEN010000003.1"/>
</dbReference>
<dbReference type="Gene3D" id="3.40.1260.10">
    <property type="entry name" value="DsrEFH-like"/>
    <property type="match status" value="1"/>
</dbReference>
<dbReference type="PANTHER" id="PTHR37691:SF1">
    <property type="entry name" value="BLR3518 PROTEIN"/>
    <property type="match status" value="1"/>
</dbReference>
<name>A0A212K1F5_9BACT</name>
<accession>A0A212K1F5</accession>
<dbReference type="PANTHER" id="PTHR37691">
    <property type="entry name" value="BLR3518 PROTEIN"/>
    <property type="match status" value="1"/>
</dbReference>
<dbReference type="Pfam" id="PF02635">
    <property type="entry name" value="DsrE"/>
    <property type="match status" value="1"/>
</dbReference>